<evidence type="ECO:0000313" key="9">
    <source>
        <dbReference type="EnsemblMetazoa" id="HelroP193461"/>
    </source>
</evidence>
<dbReference type="InParanoid" id="T1FV06"/>
<sequence>MDLLDKALAKVGGYKRVQIVLTVIVSLGVYTTCTFHPLAIVFIGWEPSHVCKDLSSLDNSEREIFSQDNIHSFFEDLNYNKTIFTNNFSIVLNKSNNIDNYRNFKCSYFTQKFFSNFSDSVENISELIEVKCKTGWLYNNHGYLTAVEEWNLVCDRNYYTDLSQILFQFGSLIGECTLSFLIDRYGRRTSHVISHAIVCLLGLILSSSYNFHVFLVLRMLMGVVNPMNSTSGFMYIIELFDSQHRTLPAMASQLLVVPMTLLLGLAAYYVTNWRYFQISISLASGFMAIVCFFIPESAAWLAIRGQVKKADTIMRKMAKWNGIELTPQIKLLRRISVNVSYDTIINDIIIVDNDTTTTAAATATAAAATTTTNTTNSAIVTLVNDLTHHKDELTAFPSTSPNASRLSISNWKPKLSISSLSPSVSPSKRSRLSSIFEDKIKNIILPNFKDLFLDLVLLKFLMVSSLLWFSTTFVFSGLMLSSARLGSERFLSFTIMALLQIPAILNCTYFTNRFGRRIFAFSTQLFCGIFIGVVVITPAKINDFETKPIKLVLTFASYCFIASAFRTVLFYSKELFPTSLRGTSSGVCQIWGRVGAILGPFAAYLLKTDKYWLPNVCYCIVCISTSFLVLLLPETMGLPLPQTVKDCHDMYKKKKDTTTTAATTTTTTAAASTTTNNNNNNLNNSNINNDKTNSQIM</sequence>
<evidence type="ECO:0000256" key="6">
    <source>
        <dbReference type="SAM" id="Phobius"/>
    </source>
</evidence>
<dbReference type="EnsemblMetazoa" id="HelroT193461">
    <property type="protein sequence ID" value="HelroP193461"/>
    <property type="gene ID" value="HelroG193461"/>
</dbReference>
<reference evidence="10" key="1">
    <citation type="submission" date="2012-12" db="EMBL/GenBank/DDBJ databases">
        <authorList>
            <person name="Hellsten U."/>
            <person name="Grimwood J."/>
            <person name="Chapman J.A."/>
            <person name="Shapiro H."/>
            <person name="Aerts A."/>
            <person name="Otillar R.P."/>
            <person name="Terry A.Y."/>
            <person name="Boore J.L."/>
            <person name="Simakov O."/>
            <person name="Marletaz F."/>
            <person name="Cho S.-J."/>
            <person name="Edsinger-Gonzales E."/>
            <person name="Havlak P."/>
            <person name="Kuo D.-H."/>
            <person name="Larsson T."/>
            <person name="Lv J."/>
            <person name="Arendt D."/>
            <person name="Savage R."/>
            <person name="Osoegawa K."/>
            <person name="de Jong P."/>
            <person name="Lindberg D.R."/>
            <person name="Seaver E.C."/>
            <person name="Weisblat D.A."/>
            <person name="Putnam N.H."/>
            <person name="Grigoriev I.V."/>
            <person name="Rokhsar D.S."/>
        </authorList>
    </citation>
    <scope>NUCLEOTIDE SEQUENCE</scope>
</reference>
<dbReference type="PROSITE" id="PS00216">
    <property type="entry name" value="SUGAR_TRANSPORT_1"/>
    <property type="match status" value="1"/>
</dbReference>
<gene>
    <name evidence="9" type="primary">20212652</name>
    <name evidence="8" type="ORF">HELRODRAFT_193461</name>
</gene>
<dbReference type="Gene3D" id="1.20.1250.20">
    <property type="entry name" value="MFS general substrate transporter like domains"/>
    <property type="match status" value="2"/>
</dbReference>
<feature type="transmembrane region" description="Helical" evidence="6">
    <location>
        <begin position="518"/>
        <end position="539"/>
    </location>
</feature>
<dbReference type="RefSeq" id="XP_009026015.1">
    <property type="nucleotide sequence ID" value="XM_009027767.1"/>
</dbReference>
<dbReference type="InterPro" id="IPR020846">
    <property type="entry name" value="MFS_dom"/>
</dbReference>
<evidence type="ECO:0000256" key="3">
    <source>
        <dbReference type="ARBA" id="ARBA00022989"/>
    </source>
</evidence>
<dbReference type="GeneID" id="20212652"/>
<evidence type="ECO:0000256" key="1">
    <source>
        <dbReference type="ARBA" id="ARBA00004141"/>
    </source>
</evidence>
<organism evidence="9 10">
    <name type="scientific">Helobdella robusta</name>
    <name type="common">Californian leech</name>
    <dbReference type="NCBI Taxonomy" id="6412"/>
    <lineage>
        <taxon>Eukaryota</taxon>
        <taxon>Metazoa</taxon>
        <taxon>Spiralia</taxon>
        <taxon>Lophotrochozoa</taxon>
        <taxon>Annelida</taxon>
        <taxon>Clitellata</taxon>
        <taxon>Hirudinea</taxon>
        <taxon>Rhynchobdellida</taxon>
        <taxon>Glossiphoniidae</taxon>
        <taxon>Helobdella</taxon>
    </lineage>
</organism>
<dbReference type="AlphaFoldDB" id="T1FV06"/>
<keyword evidence="10" id="KW-1185">Reference proteome</keyword>
<dbReference type="PROSITE" id="PS50850">
    <property type="entry name" value="MFS"/>
    <property type="match status" value="1"/>
</dbReference>
<feature type="transmembrane region" description="Helical" evidence="6">
    <location>
        <begin position="192"/>
        <end position="209"/>
    </location>
</feature>
<feature type="transmembrane region" description="Helical" evidence="6">
    <location>
        <begin position="275"/>
        <end position="294"/>
    </location>
</feature>
<name>T1FV06_HELRO</name>
<dbReference type="eggNOG" id="KOG0255">
    <property type="taxonomic scope" value="Eukaryota"/>
</dbReference>
<evidence type="ECO:0000256" key="2">
    <source>
        <dbReference type="ARBA" id="ARBA00022692"/>
    </source>
</evidence>
<feature type="transmembrane region" description="Helical" evidence="6">
    <location>
        <begin position="490"/>
        <end position="511"/>
    </location>
</feature>
<comment type="subcellular location">
    <subcellularLocation>
        <location evidence="1">Membrane</location>
        <topology evidence="1">Multi-pass membrane protein</topology>
    </subcellularLocation>
</comment>
<keyword evidence="3 6" id="KW-1133">Transmembrane helix</keyword>
<dbReference type="SUPFAM" id="SSF103473">
    <property type="entry name" value="MFS general substrate transporter"/>
    <property type="match status" value="1"/>
</dbReference>
<reference evidence="8 10" key="2">
    <citation type="journal article" date="2013" name="Nature">
        <title>Insights into bilaterian evolution from three spiralian genomes.</title>
        <authorList>
            <person name="Simakov O."/>
            <person name="Marletaz F."/>
            <person name="Cho S.J."/>
            <person name="Edsinger-Gonzales E."/>
            <person name="Havlak P."/>
            <person name="Hellsten U."/>
            <person name="Kuo D.H."/>
            <person name="Larsson T."/>
            <person name="Lv J."/>
            <person name="Arendt D."/>
            <person name="Savage R."/>
            <person name="Osoegawa K."/>
            <person name="de Jong P."/>
            <person name="Grimwood J."/>
            <person name="Chapman J.A."/>
            <person name="Shapiro H."/>
            <person name="Aerts A."/>
            <person name="Otillar R.P."/>
            <person name="Terry A.Y."/>
            <person name="Boore J.L."/>
            <person name="Grigoriev I.V."/>
            <person name="Lindberg D.R."/>
            <person name="Seaver E.C."/>
            <person name="Weisblat D.A."/>
            <person name="Putnam N.H."/>
            <person name="Rokhsar D.S."/>
        </authorList>
    </citation>
    <scope>NUCLEOTIDE SEQUENCE</scope>
</reference>
<dbReference type="HOGENOM" id="CLU_001265_33_4_1"/>
<evidence type="ECO:0000259" key="7">
    <source>
        <dbReference type="PROSITE" id="PS50850"/>
    </source>
</evidence>
<dbReference type="EMBL" id="KB097496">
    <property type="protein sequence ID" value="ESN95985.1"/>
    <property type="molecule type" value="Genomic_DNA"/>
</dbReference>
<keyword evidence="2 6" id="KW-0812">Transmembrane</keyword>
<feature type="domain" description="Major facilitator superfamily (MFS) profile" evidence="7">
    <location>
        <begin position="108"/>
        <end position="636"/>
    </location>
</feature>
<feature type="transmembrane region" description="Helical" evidence="6">
    <location>
        <begin position="249"/>
        <end position="269"/>
    </location>
</feature>
<dbReference type="CTD" id="20212652"/>
<dbReference type="Pfam" id="PF00083">
    <property type="entry name" value="Sugar_tr"/>
    <property type="match status" value="2"/>
</dbReference>
<feature type="transmembrane region" description="Helical" evidence="6">
    <location>
        <begin position="551"/>
        <end position="569"/>
    </location>
</feature>
<keyword evidence="4 6" id="KW-0472">Membrane</keyword>
<evidence type="ECO:0000256" key="4">
    <source>
        <dbReference type="ARBA" id="ARBA00023136"/>
    </source>
</evidence>
<feature type="transmembrane region" description="Helical" evidence="6">
    <location>
        <begin position="612"/>
        <end position="632"/>
    </location>
</feature>
<evidence type="ECO:0000313" key="10">
    <source>
        <dbReference type="Proteomes" id="UP000015101"/>
    </source>
</evidence>
<dbReference type="InterPro" id="IPR005828">
    <property type="entry name" value="MFS_sugar_transport-like"/>
</dbReference>
<dbReference type="GO" id="GO:0022857">
    <property type="term" value="F:transmembrane transporter activity"/>
    <property type="evidence" value="ECO:0007669"/>
    <property type="project" value="InterPro"/>
</dbReference>
<dbReference type="OrthoDB" id="10021984at2759"/>
<proteinExistence type="predicted"/>
<protein>
    <recommendedName>
        <fullName evidence="7">Major facilitator superfamily (MFS) profile domain-containing protein</fullName>
    </recommendedName>
</protein>
<dbReference type="InterPro" id="IPR005829">
    <property type="entry name" value="Sugar_transporter_CS"/>
</dbReference>
<dbReference type="InterPro" id="IPR036259">
    <property type="entry name" value="MFS_trans_sf"/>
</dbReference>
<reference evidence="9" key="3">
    <citation type="submission" date="2015-06" db="UniProtKB">
        <authorList>
            <consortium name="EnsemblMetazoa"/>
        </authorList>
    </citation>
    <scope>IDENTIFICATION</scope>
</reference>
<evidence type="ECO:0000313" key="8">
    <source>
        <dbReference type="EMBL" id="ESN95985.1"/>
    </source>
</evidence>
<dbReference type="GO" id="GO:0016020">
    <property type="term" value="C:membrane"/>
    <property type="evidence" value="ECO:0007669"/>
    <property type="project" value="UniProtKB-SubCell"/>
</dbReference>
<accession>T1FV06</accession>
<dbReference type="PANTHER" id="PTHR24064">
    <property type="entry name" value="SOLUTE CARRIER FAMILY 22 MEMBER"/>
    <property type="match status" value="1"/>
</dbReference>
<feature type="region of interest" description="Disordered" evidence="5">
    <location>
        <begin position="664"/>
        <end position="697"/>
    </location>
</feature>
<dbReference type="KEGG" id="hro:HELRODRAFT_193461"/>
<evidence type="ECO:0000256" key="5">
    <source>
        <dbReference type="SAM" id="MobiDB-lite"/>
    </source>
</evidence>
<dbReference type="Proteomes" id="UP000015101">
    <property type="component" value="Unassembled WGS sequence"/>
</dbReference>
<dbReference type="EMBL" id="AMQM01006625">
    <property type="status" value="NOT_ANNOTATED_CDS"/>
    <property type="molecule type" value="Genomic_DNA"/>
</dbReference>
<feature type="transmembrane region" description="Helical" evidence="6">
    <location>
        <begin position="20"/>
        <end position="45"/>
    </location>
</feature>
<dbReference type="STRING" id="6412.T1FV06"/>